<comment type="caution">
    <text evidence="3">The sequence shown here is derived from an EMBL/GenBank/DDBJ whole genome shotgun (WGS) entry which is preliminary data.</text>
</comment>
<keyword evidence="1" id="KW-0472">Membrane</keyword>
<dbReference type="EMBL" id="QETA01000002">
    <property type="protein sequence ID" value="PWF24170.1"/>
    <property type="molecule type" value="Genomic_DNA"/>
</dbReference>
<dbReference type="RefSeq" id="WP_109061448.1">
    <property type="nucleotide sequence ID" value="NZ_QETA01000002.1"/>
</dbReference>
<accession>A0A2V1K5K5</accession>
<keyword evidence="1" id="KW-1133">Transmembrane helix</keyword>
<dbReference type="GO" id="GO:0016989">
    <property type="term" value="F:sigma factor antagonist activity"/>
    <property type="evidence" value="ECO:0007669"/>
    <property type="project" value="InterPro"/>
</dbReference>
<keyword evidence="4" id="KW-1185">Reference proteome</keyword>
<dbReference type="PANTHER" id="PTHR38104">
    <property type="match status" value="1"/>
</dbReference>
<dbReference type="CDD" id="cd16328">
    <property type="entry name" value="RseA_N"/>
    <property type="match status" value="1"/>
</dbReference>
<dbReference type="Proteomes" id="UP000245212">
    <property type="component" value="Unassembled WGS sequence"/>
</dbReference>
<dbReference type="PANTHER" id="PTHR38104:SF1">
    <property type="entry name" value="ANTI-SIGMA-E FACTOR RSEA"/>
    <property type="match status" value="1"/>
</dbReference>
<reference evidence="4" key="1">
    <citation type="submission" date="2018-05" db="EMBL/GenBank/DDBJ databases">
        <authorList>
            <person name="Li Y."/>
        </authorList>
    </citation>
    <scope>NUCLEOTIDE SEQUENCE [LARGE SCALE GENOMIC DNA]</scope>
    <source>
        <strain evidence="4">3d-2-2</strain>
    </source>
</reference>
<dbReference type="InterPro" id="IPR052383">
    <property type="entry name" value="Anti-sigma-E_RseA-like"/>
</dbReference>
<protein>
    <recommendedName>
        <fullName evidence="2">Anti sigma-E protein RseA N-terminal domain-containing protein</fullName>
    </recommendedName>
</protein>
<gene>
    <name evidence="3" type="ORF">DD235_07710</name>
</gene>
<organism evidence="3 4">
    <name type="scientific">Corticimicrobacter populi</name>
    <dbReference type="NCBI Taxonomy" id="2175229"/>
    <lineage>
        <taxon>Bacteria</taxon>
        <taxon>Pseudomonadati</taxon>
        <taxon>Pseudomonadota</taxon>
        <taxon>Betaproteobacteria</taxon>
        <taxon>Burkholderiales</taxon>
        <taxon>Alcaligenaceae</taxon>
        <taxon>Corticimicrobacter</taxon>
    </lineage>
</organism>
<dbReference type="Gene3D" id="1.10.10.880">
    <property type="entry name" value="Anti sigma-E protein RseA, N-terminal domain"/>
    <property type="match status" value="1"/>
</dbReference>
<keyword evidence="1" id="KW-0812">Transmembrane</keyword>
<feature type="domain" description="Anti sigma-E protein RseA N-terminal" evidence="2">
    <location>
        <begin position="17"/>
        <end position="85"/>
    </location>
</feature>
<proteinExistence type="predicted"/>
<name>A0A2V1K5K5_9BURK</name>
<dbReference type="InterPro" id="IPR036147">
    <property type="entry name" value="Anti-sigma_E_RseA_N_sf"/>
</dbReference>
<evidence type="ECO:0000313" key="4">
    <source>
        <dbReference type="Proteomes" id="UP000245212"/>
    </source>
</evidence>
<dbReference type="Pfam" id="PF03872">
    <property type="entry name" value="RseA_N"/>
    <property type="match status" value="1"/>
</dbReference>
<feature type="transmembrane region" description="Helical" evidence="1">
    <location>
        <begin position="91"/>
        <end position="112"/>
    </location>
</feature>
<evidence type="ECO:0000313" key="3">
    <source>
        <dbReference type="EMBL" id="PWF24170.1"/>
    </source>
</evidence>
<dbReference type="SUPFAM" id="SSF89069">
    <property type="entry name" value="N-terminal, cytoplasmic domain of anti-sigmaE factor RseA"/>
    <property type="match status" value="1"/>
</dbReference>
<evidence type="ECO:0000259" key="2">
    <source>
        <dbReference type="Pfam" id="PF03872"/>
    </source>
</evidence>
<dbReference type="InterPro" id="IPR005572">
    <property type="entry name" value="Anti-sigma_E_RseA_N"/>
</dbReference>
<evidence type="ECO:0000256" key="1">
    <source>
        <dbReference type="SAM" id="Phobius"/>
    </source>
</evidence>
<sequence length="168" mass="17926">MQAAVKTDDQAASPNRQELLSAWMDGEHAGPLPDVLHTAAGRTQWEAWHLIGDVLRSEQLSAGPSARFRANMAAALEQEAVIVSLSRRQRFIRASLSGLAVAAAVATVVWIAQPYMVTPAPDNTRILAEASTGPVEAADASKLHGYLDAHRQFAGSGMVQQASYGVPR</sequence>
<dbReference type="AlphaFoldDB" id="A0A2V1K5K5"/>